<evidence type="ECO:0000256" key="5">
    <source>
        <dbReference type="ARBA" id="ARBA00022989"/>
    </source>
</evidence>
<keyword evidence="3" id="KW-1003">Cell membrane</keyword>
<dbReference type="Proteomes" id="UP000655830">
    <property type="component" value="Unassembled WGS sequence"/>
</dbReference>
<dbReference type="PANTHER" id="PTHR42925">
    <property type="entry name" value="MULTIDRUG AND TOXIN EFFLUX PROTEIN MATE FAMILY"/>
    <property type="match status" value="1"/>
</dbReference>
<gene>
    <name evidence="8" type="ORF">H8718_15695</name>
</gene>
<comment type="subcellular location">
    <subcellularLocation>
        <location evidence="1">Cell membrane</location>
        <topology evidence="1">Multi-pass membrane protein</topology>
    </subcellularLocation>
</comment>
<evidence type="ECO:0000256" key="6">
    <source>
        <dbReference type="ARBA" id="ARBA00023136"/>
    </source>
</evidence>
<feature type="transmembrane region" description="Helical" evidence="7">
    <location>
        <begin position="131"/>
        <end position="150"/>
    </location>
</feature>
<keyword evidence="5 7" id="KW-1133">Transmembrane helix</keyword>
<comment type="caution">
    <text evidence="8">The sequence shown here is derived from an EMBL/GenBank/DDBJ whole genome shotgun (WGS) entry which is preliminary data.</text>
</comment>
<dbReference type="PIRSF" id="PIRSF006603">
    <property type="entry name" value="DinF"/>
    <property type="match status" value="1"/>
</dbReference>
<feature type="transmembrane region" description="Helical" evidence="7">
    <location>
        <begin position="326"/>
        <end position="347"/>
    </location>
</feature>
<organism evidence="8 9">
    <name type="scientific">Zhenhengia yiwuensis</name>
    <dbReference type="NCBI Taxonomy" id="2763666"/>
    <lineage>
        <taxon>Bacteria</taxon>
        <taxon>Bacillati</taxon>
        <taxon>Bacillota</taxon>
        <taxon>Clostridia</taxon>
        <taxon>Lachnospirales</taxon>
        <taxon>Lachnospiraceae</taxon>
        <taxon>Zhenhengia</taxon>
    </lineage>
</organism>
<proteinExistence type="predicted"/>
<evidence type="ECO:0000313" key="9">
    <source>
        <dbReference type="Proteomes" id="UP000655830"/>
    </source>
</evidence>
<dbReference type="EMBL" id="JACRSY010000032">
    <property type="protein sequence ID" value="MBC8580962.1"/>
    <property type="molecule type" value="Genomic_DNA"/>
</dbReference>
<dbReference type="InterPro" id="IPR047135">
    <property type="entry name" value="YsiQ"/>
</dbReference>
<dbReference type="RefSeq" id="WP_249333638.1">
    <property type="nucleotide sequence ID" value="NZ_JACRSY010000032.1"/>
</dbReference>
<evidence type="ECO:0000256" key="3">
    <source>
        <dbReference type="ARBA" id="ARBA00022475"/>
    </source>
</evidence>
<evidence type="ECO:0000256" key="1">
    <source>
        <dbReference type="ARBA" id="ARBA00004651"/>
    </source>
</evidence>
<reference evidence="8" key="1">
    <citation type="submission" date="2020-08" db="EMBL/GenBank/DDBJ databases">
        <title>Genome public.</title>
        <authorList>
            <person name="Liu C."/>
            <person name="Sun Q."/>
        </authorList>
    </citation>
    <scope>NUCLEOTIDE SEQUENCE</scope>
    <source>
        <strain evidence="8">NSJ-12</strain>
    </source>
</reference>
<feature type="transmembrane region" description="Helical" evidence="7">
    <location>
        <begin position="54"/>
        <end position="79"/>
    </location>
</feature>
<protein>
    <submittedName>
        <fullName evidence="8">MATE family efflux transporter</fullName>
    </submittedName>
</protein>
<feature type="transmembrane region" description="Helical" evidence="7">
    <location>
        <begin position="91"/>
        <end position="111"/>
    </location>
</feature>
<evidence type="ECO:0000256" key="4">
    <source>
        <dbReference type="ARBA" id="ARBA00022692"/>
    </source>
</evidence>
<dbReference type="CDD" id="cd13134">
    <property type="entry name" value="MATE_like_8"/>
    <property type="match status" value="1"/>
</dbReference>
<dbReference type="PANTHER" id="PTHR42925:SF2">
    <property type="entry name" value="NA+ DRIVEN MULTIDRUG EFFLUX PUMP"/>
    <property type="match status" value="1"/>
</dbReference>
<evidence type="ECO:0000256" key="2">
    <source>
        <dbReference type="ARBA" id="ARBA00022448"/>
    </source>
</evidence>
<accession>A0A926EMD5</accession>
<feature type="transmembrane region" description="Helical" evidence="7">
    <location>
        <begin position="14"/>
        <end position="34"/>
    </location>
</feature>
<dbReference type="InterPro" id="IPR002528">
    <property type="entry name" value="MATE_fam"/>
</dbReference>
<sequence length="455" mass="49706">MFSVFKDKQFIKKLWILALPITIQSFITSSLNLIDNLMVGRLGEEAIAAVGLANQYIFIFNLCITGVNAGASVFMAQFWGKKDLPNIKKILGLDIVVGLAVALLFGFGAIVTPEAIMSILSKDQNVIALGTSYLLVVGISCLFSSFTQAYSSALRSTEQVKVPMYASLIGVGINAFLNWILIFGMFGMPSLGVVGAALATTIARLIEMIYIVSYVYISKNKIAGKLKDLLSFDKHLVKIYFKTSWPVIVNEIVWSVGITAYSVAYAQIGTNAVATMQIATTLNNVFTVLLVGMAIATSIMVGNHIGAGQEDEARSCAKNIGILTPIMSIVVGAVIFITAPIVLKLFNVTPETYSDTIDILRIMALFLPIRTFNMVMIVGVFRGGGDTTYSMLVQAGTVWLYSVPLAFIGAVVWQLPIQLVYILICSEECIKIWFELRRLKNGKWIKNIIHDTTLS</sequence>
<evidence type="ECO:0000313" key="8">
    <source>
        <dbReference type="EMBL" id="MBC8580962.1"/>
    </source>
</evidence>
<feature type="transmembrane region" description="Helical" evidence="7">
    <location>
        <begin position="162"/>
        <end position="186"/>
    </location>
</feature>
<name>A0A926EMD5_9FIRM</name>
<dbReference type="Pfam" id="PF01554">
    <property type="entry name" value="MatE"/>
    <property type="match status" value="2"/>
</dbReference>
<dbReference type="InterPro" id="IPR048279">
    <property type="entry name" value="MdtK-like"/>
</dbReference>
<keyword evidence="9" id="KW-1185">Reference proteome</keyword>
<keyword evidence="6 7" id="KW-0472">Membrane</keyword>
<feature type="transmembrane region" description="Helical" evidence="7">
    <location>
        <begin position="192"/>
        <end position="217"/>
    </location>
</feature>
<feature type="transmembrane region" description="Helical" evidence="7">
    <location>
        <begin position="401"/>
        <end position="424"/>
    </location>
</feature>
<keyword evidence="2" id="KW-0813">Transport</keyword>
<feature type="transmembrane region" description="Helical" evidence="7">
    <location>
        <begin position="359"/>
        <end position="381"/>
    </location>
</feature>
<dbReference type="GO" id="GO:0015297">
    <property type="term" value="F:antiporter activity"/>
    <property type="evidence" value="ECO:0007669"/>
    <property type="project" value="InterPro"/>
</dbReference>
<dbReference type="NCBIfam" id="TIGR00797">
    <property type="entry name" value="matE"/>
    <property type="match status" value="1"/>
</dbReference>
<dbReference type="GO" id="GO:0042910">
    <property type="term" value="F:xenobiotic transmembrane transporter activity"/>
    <property type="evidence" value="ECO:0007669"/>
    <property type="project" value="InterPro"/>
</dbReference>
<keyword evidence="4 7" id="KW-0812">Transmembrane</keyword>
<dbReference type="AlphaFoldDB" id="A0A926EMD5"/>
<evidence type="ECO:0000256" key="7">
    <source>
        <dbReference type="SAM" id="Phobius"/>
    </source>
</evidence>
<feature type="transmembrane region" description="Helical" evidence="7">
    <location>
        <begin position="285"/>
        <end position="306"/>
    </location>
</feature>
<dbReference type="GO" id="GO:0005886">
    <property type="term" value="C:plasma membrane"/>
    <property type="evidence" value="ECO:0007669"/>
    <property type="project" value="UniProtKB-SubCell"/>
</dbReference>